<dbReference type="InterPro" id="IPR050570">
    <property type="entry name" value="Cell_wall_metabolism_enzyme"/>
</dbReference>
<protein>
    <submittedName>
        <fullName evidence="2">Peptidase M23</fullName>
    </submittedName>
</protein>
<dbReference type="PANTHER" id="PTHR21666:SF291">
    <property type="entry name" value="STAGE II SPORULATION PROTEIN Q"/>
    <property type="match status" value="1"/>
</dbReference>
<accession>A0ABQ6DXG5</accession>
<comment type="caution">
    <text evidence="2">The sequence shown here is derived from an EMBL/GenBank/DDBJ whole genome shotgun (WGS) entry which is preliminary data.</text>
</comment>
<keyword evidence="3" id="KW-1185">Reference proteome</keyword>
<dbReference type="Proteomes" id="UP001157353">
    <property type="component" value="Unassembled WGS sequence"/>
</dbReference>
<dbReference type="EMBL" id="BSPQ01000002">
    <property type="protein sequence ID" value="GLS89841.1"/>
    <property type="molecule type" value="Genomic_DNA"/>
</dbReference>
<dbReference type="PANTHER" id="PTHR21666">
    <property type="entry name" value="PEPTIDASE-RELATED"/>
    <property type="match status" value="1"/>
</dbReference>
<gene>
    <name evidence="2" type="ORF">GCM10007916_09080</name>
</gene>
<dbReference type="InterPro" id="IPR011055">
    <property type="entry name" value="Dup_hybrid_motif"/>
</dbReference>
<dbReference type="Pfam" id="PF01551">
    <property type="entry name" value="Peptidase_M23"/>
    <property type="match status" value="1"/>
</dbReference>
<proteinExistence type="predicted"/>
<sequence length="283" mass="31382">MIPFLFITLFAASTWFIQSYYKNQLAQFKIDALNDNDISKDKYLQLIKAQSDQKLMVLSSKVGELEANIERLNMLGERIIEKSALPKEEFDFEALPASGKIESVATDDSFQSSVLLNDIENLDQHLIKKEKQLQRLEIAINNRHLLDELYISGRPVKGKGSWISSLYGTRKDPFSGKLRSHRGVDIAGPAGMPLIATAAGVVVEAGQRGGYGLMVEIQHGNGLATRYAHAIELTVKVGEIVSKGQQVAVMGSTGRSTGPHIHYEVLKNDRQVDPDYYIHRVAG</sequence>
<evidence type="ECO:0000313" key="3">
    <source>
        <dbReference type="Proteomes" id="UP001157353"/>
    </source>
</evidence>
<dbReference type="Gene3D" id="2.70.70.10">
    <property type="entry name" value="Glucose Permease (Domain IIA)"/>
    <property type="match status" value="1"/>
</dbReference>
<evidence type="ECO:0000259" key="1">
    <source>
        <dbReference type="Pfam" id="PF01551"/>
    </source>
</evidence>
<name>A0ABQ6DXG5_9GAMM</name>
<dbReference type="SUPFAM" id="SSF51261">
    <property type="entry name" value="Duplicated hybrid motif"/>
    <property type="match status" value="1"/>
</dbReference>
<organism evidence="2 3">
    <name type="scientific">Psychromonas marina</name>
    <dbReference type="NCBI Taxonomy" id="88364"/>
    <lineage>
        <taxon>Bacteria</taxon>
        <taxon>Pseudomonadati</taxon>
        <taxon>Pseudomonadota</taxon>
        <taxon>Gammaproteobacteria</taxon>
        <taxon>Alteromonadales</taxon>
        <taxon>Psychromonadaceae</taxon>
        <taxon>Psychromonas</taxon>
    </lineage>
</organism>
<feature type="domain" description="M23ase beta-sheet core" evidence="1">
    <location>
        <begin position="180"/>
        <end position="274"/>
    </location>
</feature>
<reference evidence="3" key="1">
    <citation type="journal article" date="2019" name="Int. J. Syst. Evol. Microbiol.">
        <title>The Global Catalogue of Microorganisms (GCM) 10K type strain sequencing project: providing services to taxonomists for standard genome sequencing and annotation.</title>
        <authorList>
            <consortium name="The Broad Institute Genomics Platform"/>
            <consortium name="The Broad Institute Genome Sequencing Center for Infectious Disease"/>
            <person name="Wu L."/>
            <person name="Ma J."/>
        </authorList>
    </citation>
    <scope>NUCLEOTIDE SEQUENCE [LARGE SCALE GENOMIC DNA]</scope>
    <source>
        <strain evidence="3">NBRC 103166</strain>
    </source>
</reference>
<evidence type="ECO:0000313" key="2">
    <source>
        <dbReference type="EMBL" id="GLS89841.1"/>
    </source>
</evidence>
<dbReference type="InterPro" id="IPR016047">
    <property type="entry name" value="M23ase_b-sheet_dom"/>
</dbReference>
<dbReference type="CDD" id="cd12797">
    <property type="entry name" value="M23_peptidase"/>
    <property type="match status" value="1"/>
</dbReference>